<evidence type="ECO:0000313" key="5">
    <source>
        <dbReference type="Proteomes" id="UP000070720"/>
    </source>
</evidence>
<evidence type="ECO:0000256" key="2">
    <source>
        <dbReference type="SAM" id="MobiDB-lite"/>
    </source>
</evidence>
<reference evidence="4 5" key="2">
    <citation type="journal article" date="2010" name="Nature">
        <title>Comparative genomics reveals mobile pathogenicity chromosomes in Fusarium.</title>
        <authorList>
            <person name="Ma L.J."/>
            <person name="van der Does H.C."/>
            <person name="Borkovich K.A."/>
            <person name="Coleman J.J."/>
            <person name="Daboussi M.J."/>
            <person name="Di Pietro A."/>
            <person name="Dufresne M."/>
            <person name="Freitag M."/>
            <person name="Grabherr M."/>
            <person name="Henrissat B."/>
            <person name="Houterman P.M."/>
            <person name="Kang S."/>
            <person name="Shim W.B."/>
            <person name="Woloshuk C."/>
            <person name="Xie X."/>
            <person name="Xu J.R."/>
            <person name="Antoniw J."/>
            <person name="Baker S.E."/>
            <person name="Bluhm B.H."/>
            <person name="Breakspear A."/>
            <person name="Brown D.W."/>
            <person name="Butchko R.A."/>
            <person name="Chapman S."/>
            <person name="Coulson R."/>
            <person name="Coutinho P.M."/>
            <person name="Danchin E.G."/>
            <person name="Diener A."/>
            <person name="Gale L.R."/>
            <person name="Gardiner D.M."/>
            <person name="Goff S."/>
            <person name="Hammond-Kosack K.E."/>
            <person name="Hilburn K."/>
            <person name="Hua-Van A."/>
            <person name="Jonkers W."/>
            <person name="Kazan K."/>
            <person name="Kodira C.D."/>
            <person name="Koehrsen M."/>
            <person name="Kumar L."/>
            <person name="Lee Y.H."/>
            <person name="Li L."/>
            <person name="Manners J.M."/>
            <person name="Miranda-Saavedra D."/>
            <person name="Mukherjee M."/>
            <person name="Park G."/>
            <person name="Park J."/>
            <person name="Park S.Y."/>
            <person name="Proctor R.H."/>
            <person name="Regev A."/>
            <person name="Ruiz-Roldan M.C."/>
            <person name="Sain D."/>
            <person name="Sakthikumar S."/>
            <person name="Sykes S."/>
            <person name="Schwartz D.C."/>
            <person name="Turgeon B.G."/>
            <person name="Wapinski I."/>
            <person name="Yoder O."/>
            <person name="Young S."/>
            <person name="Zeng Q."/>
            <person name="Zhou S."/>
            <person name="Galagan J."/>
            <person name="Cuomo C.A."/>
            <person name="Kistler H.C."/>
            <person name="Rep M."/>
        </authorList>
    </citation>
    <scope>GENOME REANNOTATION</scope>
    <source>
        <strain evidence="5">ATCC MYA-4620 / CBS 123657 / FGSC 9075 / NRRL 31084 / PH-1</strain>
        <strain evidence="4">PH-1 / ATCC MYA-4620 / FGSC 9075 / NRRL 31084</strain>
    </source>
</reference>
<accession>A0A0E0SQZ0</accession>
<feature type="coiled-coil region" evidence="1">
    <location>
        <begin position="158"/>
        <end position="192"/>
    </location>
</feature>
<protein>
    <submittedName>
        <fullName evidence="3">Chromosome 3, complete genome</fullName>
    </submittedName>
</protein>
<proteinExistence type="predicted"/>
<feature type="compositionally biased region" description="Acidic residues" evidence="2">
    <location>
        <begin position="441"/>
        <end position="454"/>
    </location>
</feature>
<gene>
    <name evidence="4" type="primary">FG11214.1</name>
    <name evidence="3" type="ORF">FGRAMPH1_01T21499</name>
</gene>
<name>A0A0E0SQZ0_GIBZE</name>
<dbReference type="EMBL" id="HG970334">
    <property type="protein sequence ID" value="CEF88853.1"/>
    <property type="molecule type" value="Genomic_DNA"/>
</dbReference>
<dbReference type="AlphaFoldDB" id="A0A0E0SQZ0"/>
<dbReference type="eggNOG" id="ENOG502SX7Z">
    <property type="taxonomic scope" value="Eukaryota"/>
</dbReference>
<dbReference type="VEuPathDB" id="FungiDB:FGRAMPH1_01G21499"/>
<keyword evidence="1" id="KW-0175">Coiled coil</keyword>
<organism evidence="4">
    <name type="scientific">Gibberella zeae (strain ATCC MYA-4620 / CBS 123657 / FGSC 9075 / NRRL 31084 / PH-1)</name>
    <name type="common">Wheat head blight fungus</name>
    <name type="synonym">Fusarium graminearum</name>
    <dbReference type="NCBI Taxonomy" id="229533"/>
    <lineage>
        <taxon>Eukaryota</taxon>
        <taxon>Fungi</taxon>
        <taxon>Dikarya</taxon>
        <taxon>Ascomycota</taxon>
        <taxon>Pezizomycotina</taxon>
        <taxon>Sordariomycetes</taxon>
        <taxon>Hypocreomycetidae</taxon>
        <taxon>Hypocreales</taxon>
        <taxon>Nectriaceae</taxon>
        <taxon>Fusarium</taxon>
    </lineage>
</organism>
<reference key="3">
    <citation type="submission" date="2014-02" db="EMBL/GenBank/DDBJ databases">
        <title>A revised Fusarium graminearum genomic reference sequence using whole shotgun re-sequencing.</title>
        <authorList>
            <person name="King R."/>
            <person name="Urban M."/>
            <person name="Hassani-Pak K."/>
            <person name="Hammond-Kosack K."/>
        </authorList>
    </citation>
    <scope>NUCLEOTIDE SEQUENCE</scope>
    <source>
        <strain>PH-1</strain>
    </source>
</reference>
<evidence type="ECO:0000313" key="4">
    <source>
        <dbReference type="EnsemblFungi" id="CEF88853"/>
    </source>
</evidence>
<keyword evidence="5" id="KW-1185">Reference proteome</keyword>
<evidence type="ECO:0000313" key="3">
    <source>
        <dbReference type="EMBL" id="CEF88853.1"/>
    </source>
</evidence>
<reference evidence="4 5" key="1">
    <citation type="journal article" date="2007" name="Science">
        <title>The Fusarium graminearum genome reveals a link between localized polymorphism and pathogen specialization.</title>
        <authorList>
            <person name="Cuomo C.A."/>
            <person name="Gueldener U."/>
            <person name="Xu J.-R."/>
            <person name="Trail F."/>
            <person name="Turgeon B.G."/>
            <person name="Di Pietro A."/>
            <person name="Walton J.D."/>
            <person name="Ma L.-J."/>
            <person name="Baker S.E."/>
            <person name="Rep M."/>
            <person name="Adam G."/>
            <person name="Antoniw J."/>
            <person name="Baldwin T."/>
            <person name="Calvo S.E."/>
            <person name="Chang Y.-L."/>
            <person name="DeCaprio D."/>
            <person name="Gale L.R."/>
            <person name="Gnerre S."/>
            <person name="Goswami R.S."/>
            <person name="Hammond-Kosack K."/>
            <person name="Harris L.J."/>
            <person name="Hilburn K."/>
            <person name="Kennell J.C."/>
            <person name="Kroken S."/>
            <person name="Magnuson J.K."/>
            <person name="Mannhaupt G."/>
            <person name="Mauceli E.W."/>
            <person name="Mewes H.-W."/>
            <person name="Mitterbauer R."/>
            <person name="Muehlbauer G."/>
            <person name="Muensterkoetter M."/>
            <person name="Nelson D."/>
            <person name="O'Donnell K."/>
            <person name="Ouellet T."/>
            <person name="Qi W."/>
            <person name="Quesneville H."/>
            <person name="Roncero M.I.G."/>
            <person name="Seong K.-Y."/>
            <person name="Tetko I.V."/>
            <person name="Urban M."/>
            <person name="Waalwijk C."/>
            <person name="Ward T.J."/>
            <person name="Yao J."/>
            <person name="Birren B.W."/>
            <person name="Kistler H.C."/>
        </authorList>
    </citation>
    <scope>NUCLEOTIDE SEQUENCE [LARGE SCALE GENOMIC DNA]</scope>
    <source>
        <strain evidence="5">ATCC MYA-4620 / CBS 123657 / FGSC 9075 / NRRL 31084 / PH-1</strain>
        <strain evidence="4">PH-1 / ATCC MYA-4620 / FGSC 9075 / NRRL 31084</strain>
    </source>
</reference>
<dbReference type="EnsemblFungi" id="CEF88853">
    <property type="protein sequence ID" value="CEF88853"/>
    <property type="gene ID" value="FGRRES_17452"/>
</dbReference>
<reference evidence="4" key="5">
    <citation type="submission" date="2017-01" db="UniProtKB">
        <authorList>
            <consortium name="EnsemblFungi"/>
        </authorList>
    </citation>
    <scope>IDENTIFICATION</scope>
    <source>
        <strain evidence="4">PH-1 / ATCC MYA-4620 / FGSC 9075 / NRRL 31084</strain>
    </source>
</reference>
<feature type="region of interest" description="Disordered" evidence="2">
    <location>
        <begin position="434"/>
        <end position="454"/>
    </location>
</feature>
<dbReference type="Proteomes" id="UP000070720">
    <property type="component" value="Chromosome 3"/>
</dbReference>
<reference evidence="3 5" key="4">
    <citation type="journal article" date="2015" name="BMC Genomics">
        <title>The completed genome sequence of the pathogenic ascomycete fungus Fusarium graminearum.</title>
        <authorList>
            <person name="King R."/>
            <person name="Urban M."/>
            <person name="Hammond-Kosack M.C."/>
            <person name="Hassani-Pak K."/>
            <person name="Hammond-Kosack K.E."/>
        </authorList>
    </citation>
    <scope>NUCLEOTIDE SEQUENCE [LARGE SCALE GENOMIC DNA]</scope>
    <source>
        <strain evidence="5">ATCC MYA-4620 / CBS 123657 / FGSC 9075 / NRRL 31084 / PH-1</strain>
        <strain evidence="3">PH-1</strain>
    </source>
</reference>
<evidence type="ECO:0000256" key="1">
    <source>
        <dbReference type="SAM" id="Coils"/>
    </source>
</evidence>
<dbReference type="InParanoid" id="A0A0E0SQZ0"/>
<sequence>MDQQQLLPRRNDLQDQADPAKWGHQIQNAPECIILMARCKLLMSQQSITALDIHVEGLKYTSLRANIRECAQLGQDALRKTAEQMGTVNCLAFEMAKDSGIVDSIQRYTVNERQSVLWQRRREEYIKRGRNNVAKSVRIIAELKQDYVQWNEVTKILLSALEQKTTDNEKEKKETEKLLAERQRERDRIQQRIIAQTEATQHLKSTWDSLTRGFIVVRENSARIELGLTVGAVMAVGVPVLINAALSAGLPGRMDYLQENIKVLDDRVNELHDEIGSTIGMKELLAETLQDLSNLQKQVEHFMDFLIGIQRVMDNIQDEQGLYLMEGMTPQDQDEIRQDHETRRDYANDGELMKSKFMTAYKATTLYNEVSNTYIHPGVSWLTGLCFDDTEADFKKGILEIEEKRNELCGGAEKLVDRRINEIRIELKVVDPAPSAKETDDHVEEDDQTLQDCY</sequence>
<feature type="region of interest" description="Disordered" evidence="2">
    <location>
        <begin position="1"/>
        <end position="21"/>
    </location>
</feature>